<dbReference type="STRING" id="7574.A0A1S3KHU3"/>
<protein>
    <recommendedName>
        <fullName evidence="10">Coatomer subunit delta</fullName>
    </recommendedName>
</protein>
<feature type="region of interest" description="Disordered" evidence="12">
    <location>
        <begin position="151"/>
        <end position="223"/>
    </location>
</feature>
<dbReference type="PROSITE" id="PS51072">
    <property type="entry name" value="MHD"/>
    <property type="match status" value="1"/>
</dbReference>
<dbReference type="GO" id="GO:0015031">
    <property type="term" value="P:protein transport"/>
    <property type="evidence" value="ECO:0007669"/>
    <property type="project" value="UniProtKB-KW"/>
</dbReference>
<dbReference type="FunFam" id="2.60.40.1170:FF:000007">
    <property type="entry name" value="Coatomer subunit delta"/>
    <property type="match status" value="1"/>
</dbReference>
<dbReference type="InterPro" id="IPR036168">
    <property type="entry name" value="AP2_Mu_C_sf"/>
</dbReference>
<dbReference type="SUPFAM" id="SSF49447">
    <property type="entry name" value="Second domain of Mu2 adaptin subunit (ap50) of ap2 adaptor"/>
    <property type="match status" value="1"/>
</dbReference>
<dbReference type="PANTHER" id="PTHR10121:SF0">
    <property type="entry name" value="COATOMER SUBUNIT DELTA"/>
    <property type="match status" value="1"/>
</dbReference>
<dbReference type="Pfam" id="PF00928">
    <property type="entry name" value="Adap_comp_sub"/>
    <property type="match status" value="1"/>
</dbReference>
<dbReference type="AlphaFoldDB" id="A0A1S3KHU3"/>
<evidence type="ECO:0000313" key="14">
    <source>
        <dbReference type="Proteomes" id="UP000085678"/>
    </source>
</evidence>
<comment type="subunit">
    <text evidence="2 10">Oligomeric complex that consists of at least the alpha, beta, beta', gamma, delta, epsilon and zeta subunits.</text>
</comment>
<dbReference type="FunCoup" id="A0A1S3KHU3">
    <property type="interactions" value="2181"/>
</dbReference>
<dbReference type="OrthoDB" id="10266042at2759"/>
<accession>A0A1S3KHU3</accession>
<feature type="compositionally biased region" description="Basic and acidic residues" evidence="12">
    <location>
        <begin position="151"/>
        <end position="175"/>
    </location>
</feature>
<dbReference type="PANTHER" id="PTHR10121">
    <property type="entry name" value="COATOMER SUBUNIT DELTA"/>
    <property type="match status" value="1"/>
</dbReference>
<dbReference type="CDD" id="cd09254">
    <property type="entry name" value="AP_delta-COPI_MHD"/>
    <property type="match status" value="1"/>
</dbReference>
<keyword evidence="9 10" id="KW-0968">Cytoplasmic vesicle</keyword>
<dbReference type="InterPro" id="IPR022775">
    <property type="entry name" value="AP_mu_sigma_su"/>
</dbReference>
<keyword evidence="7 10" id="KW-0333">Golgi apparatus</keyword>
<comment type="subcellular location">
    <subcellularLocation>
        <location evidence="10 11">Cytoplasm</location>
    </subcellularLocation>
    <subcellularLocation>
        <location evidence="10 11">Cytoplasmic vesicle</location>
        <location evidence="10 11">COPI-coated vesicle membrane</location>
        <topology evidence="10 11">Peripheral membrane protein</topology>
        <orientation evidence="10 11">Cytoplasmic side</orientation>
    </subcellularLocation>
    <subcellularLocation>
        <location evidence="10 11">Golgi apparatus membrane</location>
        <topology evidence="10 11">Peripheral membrane protein</topology>
        <orientation evidence="10 11">Cytoplasmic side</orientation>
    </subcellularLocation>
</comment>
<keyword evidence="14" id="KW-1185">Reference proteome</keyword>
<feature type="domain" description="MHD" evidence="13">
    <location>
        <begin position="265"/>
        <end position="504"/>
    </location>
</feature>
<dbReference type="InterPro" id="IPR011012">
    <property type="entry name" value="Longin-like_dom_sf"/>
</dbReference>
<proteinExistence type="inferred from homology"/>
<evidence type="ECO:0000256" key="11">
    <source>
        <dbReference type="RuleBase" id="RU366052"/>
    </source>
</evidence>
<keyword evidence="6 10" id="KW-0653">Protein transport</keyword>
<reference evidence="15" key="1">
    <citation type="submission" date="2025-08" db="UniProtKB">
        <authorList>
            <consortium name="RefSeq"/>
        </authorList>
    </citation>
    <scope>IDENTIFICATION</scope>
    <source>
        <tissue evidence="15">Gonads</tissue>
    </source>
</reference>
<dbReference type="KEGG" id="lak:106181986"/>
<dbReference type="GO" id="GO:0006890">
    <property type="term" value="P:retrograde vesicle-mediated transport, Golgi to endoplasmic reticulum"/>
    <property type="evidence" value="ECO:0007669"/>
    <property type="project" value="UniProtKB-UniRule"/>
</dbReference>
<evidence type="ECO:0000256" key="2">
    <source>
        <dbReference type="ARBA" id="ARBA00011775"/>
    </source>
</evidence>
<evidence type="ECO:0000256" key="9">
    <source>
        <dbReference type="ARBA" id="ARBA00023329"/>
    </source>
</evidence>
<dbReference type="InterPro" id="IPR027059">
    <property type="entry name" value="Coatomer_dsu"/>
</dbReference>
<keyword evidence="3 10" id="KW-0813">Transport</keyword>
<evidence type="ECO:0000256" key="1">
    <source>
        <dbReference type="ARBA" id="ARBA00010516"/>
    </source>
</evidence>
<dbReference type="Gene3D" id="2.60.40.1170">
    <property type="entry name" value="Mu homology domain, subdomain B"/>
    <property type="match status" value="2"/>
</dbReference>
<dbReference type="InterPro" id="IPR028565">
    <property type="entry name" value="MHD"/>
</dbReference>
<name>A0A1S3KHU3_LINAN</name>
<evidence type="ECO:0000256" key="8">
    <source>
        <dbReference type="ARBA" id="ARBA00023136"/>
    </source>
</evidence>
<evidence type="ECO:0000256" key="4">
    <source>
        <dbReference type="ARBA" id="ARBA00022490"/>
    </source>
</evidence>
<evidence type="ECO:0000256" key="12">
    <source>
        <dbReference type="SAM" id="MobiDB-lite"/>
    </source>
</evidence>
<dbReference type="InParanoid" id="A0A1S3KHU3"/>
<dbReference type="Proteomes" id="UP000085678">
    <property type="component" value="Unplaced"/>
</dbReference>
<organism evidence="14 15">
    <name type="scientific">Lingula anatina</name>
    <name type="common">Brachiopod</name>
    <name type="synonym">Lingula unguis</name>
    <dbReference type="NCBI Taxonomy" id="7574"/>
    <lineage>
        <taxon>Eukaryota</taxon>
        <taxon>Metazoa</taxon>
        <taxon>Spiralia</taxon>
        <taxon>Lophotrochozoa</taxon>
        <taxon>Brachiopoda</taxon>
        <taxon>Linguliformea</taxon>
        <taxon>Lingulata</taxon>
        <taxon>Lingulida</taxon>
        <taxon>Linguloidea</taxon>
        <taxon>Lingulidae</taxon>
        <taxon>Lingula</taxon>
    </lineage>
</organism>
<keyword evidence="8 10" id="KW-0472">Membrane</keyword>
<comment type="function">
    <text evidence="10">The coatomer is a cytosolic protein complex that binds to dilysine motifs and reversibly associates with Golgi non-clathrin-coated vesicles, which further mediate biosynthetic protein transport from the ER, via the Golgi up to the trans Golgi network. Coatomer complex is required for budding from Golgi membranes, and is essential for the retrograde Golgi-to-ER transport of dilysine-tagged proteins.</text>
</comment>
<evidence type="ECO:0000313" key="15">
    <source>
        <dbReference type="RefSeq" id="XP_013422044.1"/>
    </source>
</evidence>
<comment type="similarity">
    <text evidence="1 10">Belongs to the adaptor complexes medium subunit family. Delta-COP subfamily.</text>
</comment>
<keyword evidence="4 10" id="KW-0963">Cytoplasm</keyword>
<dbReference type="RefSeq" id="XP_013422044.1">
    <property type="nucleotide sequence ID" value="XM_013566590.1"/>
</dbReference>
<dbReference type="Gene3D" id="3.30.450.60">
    <property type="match status" value="1"/>
</dbReference>
<evidence type="ECO:0000259" key="13">
    <source>
        <dbReference type="PROSITE" id="PS51072"/>
    </source>
</evidence>
<sequence length="504" mass="56488">MVLLAAAVCNKTGKAIISRQFVEMTRSRIEGLLAAFPKLMNTGKQHTFVETESVRYVYQPLEKLYMLLITTKASNILEDLETLRLFARVIPEYCRAMEESEIVDQAFPLIFAFDEIVALGYRESVNLAQIRTFTEMDSHEEKVFQAVRQTQEREAKEQMRKRAKELQQQKRENTKRGGPAYKGIGSSDFRSSSSVMETALPEPTKPAYTPPARPSGTGKAMKLGSKTKDVDMFVDQLKSEGQNVVSTSSGKPSAVSRAAVPEVNQESVNINVEEKINLTAGRDGGLQNMEVHGLVTLRVTDEKYGRIKIAVNNRDQRGIQVQTHPNVDKKRFASESCIALKNPDKSFPMKTDVGVLKWRFQTQDESCMPLSINCWPSETSSGCDVNIEYTLEQEDMELNDVVITIPLPHGQSPVVSDCDGEYNFDRAKTQLEWSIPVIDSGNKTGSMEFSIGGHPDDFFPVHVSFVSKKSFCDIELIDVQMVDDGTPVKFSSQVLFFVDNYEIV</sequence>
<evidence type="ECO:0000256" key="7">
    <source>
        <dbReference type="ARBA" id="ARBA00023034"/>
    </source>
</evidence>
<dbReference type="Pfam" id="PF01217">
    <property type="entry name" value="Clat_adaptor_s"/>
    <property type="match status" value="1"/>
</dbReference>
<dbReference type="GO" id="GO:0006888">
    <property type="term" value="P:endoplasmic reticulum to Golgi vesicle-mediated transport"/>
    <property type="evidence" value="ECO:0007669"/>
    <property type="project" value="TreeGrafter"/>
</dbReference>
<evidence type="ECO:0000256" key="5">
    <source>
        <dbReference type="ARBA" id="ARBA00022892"/>
    </source>
</evidence>
<dbReference type="GO" id="GO:0030126">
    <property type="term" value="C:COPI vesicle coat"/>
    <property type="evidence" value="ECO:0007669"/>
    <property type="project" value="UniProtKB-UniRule"/>
</dbReference>
<dbReference type="GO" id="GO:0000139">
    <property type="term" value="C:Golgi membrane"/>
    <property type="evidence" value="ECO:0007669"/>
    <property type="project" value="UniProtKB-SubCell"/>
</dbReference>
<evidence type="ECO:0000256" key="3">
    <source>
        <dbReference type="ARBA" id="ARBA00022448"/>
    </source>
</evidence>
<feature type="region of interest" description="Disordered" evidence="12">
    <location>
        <begin position="241"/>
        <end position="260"/>
    </location>
</feature>
<feature type="compositionally biased region" description="Polar residues" evidence="12">
    <location>
        <begin position="241"/>
        <end position="251"/>
    </location>
</feature>
<dbReference type="SUPFAM" id="SSF64356">
    <property type="entry name" value="SNARE-like"/>
    <property type="match status" value="1"/>
</dbReference>
<evidence type="ECO:0000256" key="6">
    <source>
        <dbReference type="ARBA" id="ARBA00022927"/>
    </source>
</evidence>
<dbReference type="FunFam" id="3.30.450.60:FF:000003">
    <property type="entry name" value="Coatomer subunit delta"/>
    <property type="match status" value="1"/>
</dbReference>
<dbReference type="CDD" id="cd14830">
    <property type="entry name" value="Delta_COP_N"/>
    <property type="match status" value="1"/>
</dbReference>
<gene>
    <name evidence="15" type="primary">LOC106181986</name>
</gene>
<keyword evidence="5 10" id="KW-0931">ER-Golgi transport</keyword>
<evidence type="ECO:0000256" key="10">
    <source>
        <dbReference type="RuleBase" id="RU364018"/>
    </source>
</evidence>
<dbReference type="GO" id="GO:0051645">
    <property type="term" value="P:Golgi localization"/>
    <property type="evidence" value="ECO:0007669"/>
    <property type="project" value="TreeGrafter"/>
</dbReference>
<dbReference type="GeneID" id="106181986"/>